<reference evidence="3" key="1">
    <citation type="submission" date="2022-07" db="EMBL/GenBank/DDBJ databases">
        <title>Phylogenomic reconstructions and comparative analyses of Kickxellomycotina fungi.</title>
        <authorList>
            <person name="Reynolds N.K."/>
            <person name="Stajich J.E."/>
            <person name="Barry K."/>
            <person name="Grigoriev I.V."/>
            <person name="Crous P."/>
            <person name="Smith M.E."/>
        </authorList>
    </citation>
    <scope>NUCLEOTIDE SEQUENCE</scope>
    <source>
        <strain evidence="3">NRRL 1565</strain>
    </source>
</reference>
<feature type="signal peptide" evidence="2">
    <location>
        <begin position="1"/>
        <end position="17"/>
    </location>
</feature>
<gene>
    <name evidence="3" type="ORF">H4R20_003060</name>
</gene>
<protein>
    <submittedName>
        <fullName evidence="3">Uncharacterized protein</fullName>
    </submittedName>
</protein>
<keyword evidence="2" id="KW-0732">Signal</keyword>
<sequence>MRISLIVAQALAATALAAPTVFRRTPQEIEAEGGDAFSNGSAAISSPNINNGEQVDSSLITGKSGAGDIINNPVGNSVTNVNTNSANKGNIVINPSVVTSNGNNGLNANGDENALGASQDIGPVQLRKRMF</sequence>
<dbReference type="Proteomes" id="UP001140094">
    <property type="component" value="Unassembled WGS sequence"/>
</dbReference>
<evidence type="ECO:0000313" key="4">
    <source>
        <dbReference type="Proteomes" id="UP001140094"/>
    </source>
</evidence>
<dbReference type="EMBL" id="JANBUO010000580">
    <property type="protein sequence ID" value="KAJ2803013.1"/>
    <property type="molecule type" value="Genomic_DNA"/>
</dbReference>
<evidence type="ECO:0000313" key="3">
    <source>
        <dbReference type="EMBL" id="KAJ2803013.1"/>
    </source>
</evidence>
<proteinExistence type="predicted"/>
<keyword evidence="4" id="KW-1185">Reference proteome</keyword>
<accession>A0A9W8HYU3</accession>
<name>A0A9W8HYU3_9FUNG</name>
<dbReference type="AlphaFoldDB" id="A0A9W8HYU3"/>
<organism evidence="3 4">
    <name type="scientific">Coemansia guatemalensis</name>
    <dbReference type="NCBI Taxonomy" id="2761395"/>
    <lineage>
        <taxon>Eukaryota</taxon>
        <taxon>Fungi</taxon>
        <taxon>Fungi incertae sedis</taxon>
        <taxon>Zoopagomycota</taxon>
        <taxon>Kickxellomycotina</taxon>
        <taxon>Kickxellomycetes</taxon>
        <taxon>Kickxellales</taxon>
        <taxon>Kickxellaceae</taxon>
        <taxon>Coemansia</taxon>
    </lineage>
</organism>
<feature type="compositionally biased region" description="Polar residues" evidence="1">
    <location>
        <begin position="38"/>
        <end position="55"/>
    </location>
</feature>
<evidence type="ECO:0000256" key="2">
    <source>
        <dbReference type="SAM" id="SignalP"/>
    </source>
</evidence>
<feature type="region of interest" description="Disordered" evidence="1">
    <location>
        <begin position="32"/>
        <end position="55"/>
    </location>
</feature>
<feature type="chain" id="PRO_5040754348" evidence="2">
    <location>
        <begin position="18"/>
        <end position="131"/>
    </location>
</feature>
<comment type="caution">
    <text evidence="3">The sequence shown here is derived from an EMBL/GenBank/DDBJ whole genome shotgun (WGS) entry which is preliminary data.</text>
</comment>
<dbReference type="OrthoDB" id="5589906at2759"/>
<evidence type="ECO:0000256" key="1">
    <source>
        <dbReference type="SAM" id="MobiDB-lite"/>
    </source>
</evidence>